<dbReference type="EMBL" id="CP042469">
    <property type="protein sequence ID" value="QOX62191.1"/>
    <property type="molecule type" value="Genomic_DNA"/>
</dbReference>
<reference evidence="1" key="1">
    <citation type="submission" date="2019-08" db="EMBL/GenBank/DDBJ databases">
        <title>Genome sequence of Clostridiales bacterium MT110.</title>
        <authorList>
            <person name="Cao J."/>
        </authorList>
    </citation>
    <scope>NUCLEOTIDE SEQUENCE</scope>
    <source>
        <strain evidence="1">MT110</strain>
    </source>
</reference>
<dbReference type="Proteomes" id="UP000594014">
    <property type="component" value="Chromosome"/>
</dbReference>
<gene>
    <name evidence="1" type="ORF">FRZ06_01900</name>
</gene>
<proteinExistence type="predicted"/>
<evidence type="ECO:0000313" key="1">
    <source>
        <dbReference type="EMBL" id="QOX62191.1"/>
    </source>
</evidence>
<protein>
    <submittedName>
        <fullName evidence="1">Rubrerythrin</fullName>
    </submittedName>
</protein>
<evidence type="ECO:0000313" key="2">
    <source>
        <dbReference type="Proteomes" id="UP000594014"/>
    </source>
</evidence>
<sequence length="159" mass="18632">MNSIELAINLEMDGKRFYLEQAENTTDRGLKSIFHTLAEEESIHARILKNKAETLPYELVDTYAEIKNLFMEIGAYKDLIKVTPDAMDAYTAALENERKSIALYTEMLQETSNEKDREIIEFIIEQEKDHYKVMEQLVELVSRPKEWVESAEFGIRKEY</sequence>
<accession>A0ACD1A752</accession>
<name>A0ACD1A752_9FIRM</name>
<keyword evidence="2" id="KW-1185">Reference proteome</keyword>
<organism evidence="1 2">
    <name type="scientific">Anoxybacterium hadale</name>
    <dbReference type="NCBI Taxonomy" id="3408580"/>
    <lineage>
        <taxon>Bacteria</taxon>
        <taxon>Bacillati</taxon>
        <taxon>Bacillota</taxon>
        <taxon>Clostridia</taxon>
        <taxon>Peptostreptococcales</taxon>
        <taxon>Anaerovoracaceae</taxon>
        <taxon>Anoxybacterium</taxon>
    </lineage>
</organism>